<gene>
    <name evidence="1" type="ordered locus">ECU02_1495</name>
</gene>
<dbReference type="GeneID" id="77136324"/>
<dbReference type="AlphaFoldDB" id="A0A1T5PCZ5"/>
<sequence length="56" mass="6483">MEDGYKDVLEFANELKLHLTGDMIDQMYKLLDSGMSPRNLAQLLKEIRNELSGKIR</sequence>
<dbReference type="InParanoid" id="A0A1T5PCZ5"/>
<dbReference type="Proteomes" id="UP000000819">
    <property type="component" value="Chromosome II"/>
</dbReference>
<dbReference type="RefSeq" id="NP_001402572.1">
    <property type="nucleotide sequence ID" value="NM_001415546.1"/>
</dbReference>
<reference evidence="1 2" key="2">
    <citation type="journal article" date="2009" name="BMC Genomics">
        <title>Identification of transcriptional signals in Encephalitozoon cuniculi widespread among Microsporidia phylum: support for accurate structural genome annotation.</title>
        <authorList>
            <person name="Peyretaillade E."/>
            <person name="Goncalves O."/>
            <person name="Terrat S."/>
            <person name="Dugat-Bony E."/>
            <person name="Wincker P."/>
            <person name="Cornman R.S."/>
            <person name="Evans J.D."/>
            <person name="Delbac F."/>
            <person name="Peyret P."/>
        </authorList>
    </citation>
    <scope>NUCLEOTIDE SEQUENCE [LARGE SCALE GENOMIC DNA]</scope>
    <source>
        <strain evidence="1 2">GB-M1</strain>
    </source>
</reference>
<name>A0A1T5PCZ5_ENCCU</name>
<accession>A0A1T5PCZ5</accession>
<organism evidence="1 2">
    <name type="scientific">Encephalitozoon cuniculi (strain GB-M1)</name>
    <name type="common">Microsporidian parasite</name>
    <dbReference type="NCBI Taxonomy" id="284813"/>
    <lineage>
        <taxon>Eukaryota</taxon>
        <taxon>Fungi</taxon>
        <taxon>Fungi incertae sedis</taxon>
        <taxon>Microsporidia</taxon>
        <taxon>Unikaryonidae</taxon>
        <taxon>Encephalitozoon</taxon>
    </lineage>
</organism>
<evidence type="ECO:0000313" key="1">
    <source>
        <dbReference type="EMBL" id="SKD10685.1"/>
    </source>
</evidence>
<proteinExistence type="predicted"/>
<evidence type="ECO:0000313" key="2">
    <source>
        <dbReference type="Proteomes" id="UP000000819"/>
    </source>
</evidence>
<protein>
    <submittedName>
        <fullName evidence="1">ECU02_1495 protein</fullName>
    </submittedName>
</protein>
<dbReference type="KEGG" id="ecu:ECU02_1495"/>
<keyword evidence="2" id="KW-1185">Reference proteome</keyword>
<reference evidence="1 2" key="1">
    <citation type="journal article" date="2001" name="Nature">
        <title>Genome sequence and gene compaction of the eukaryote parasite Encephalitozoon cuniculi.</title>
        <authorList>
            <person name="Katinka M.D."/>
            <person name="Duprat S."/>
            <person name="Cornillot E."/>
            <person name="Metenier G."/>
            <person name="Thomarat F."/>
            <person name="Prensier G."/>
            <person name="Barbe V."/>
            <person name="Peyretaillade E."/>
            <person name="Brottier P."/>
            <person name="Wincker P."/>
            <person name="Delbac F."/>
            <person name="El Alaoui H."/>
            <person name="Peyret P."/>
            <person name="Saurin W."/>
            <person name="Gouy M."/>
            <person name="Weissenbach J."/>
            <person name="Vivares C.P."/>
        </authorList>
    </citation>
    <scope>NUCLEOTIDE SEQUENCE [LARGE SCALE GENOMIC DNA]</scope>
    <source>
        <strain evidence="1 2">GB-M1</strain>
    </source>
</reference>
<dbReference type="EMBL" id="AL590442">
    <property type="protein sequence ID" value="SKD10685.1"/>
    <property type="molecule type" value="Genomic_DNA"/>
</dbReference>
<dbReference type="OrthoDB" id="48571at2759"/>